<sequence length="107" mass="11710">PVLIFLNDGSEIYGILSRIEKNKLFLNDDVTTKLNSSTKKTKKTISKSKVKTKTKQAKPLDQTSFSGTVDEGRFSFGLPLMSFGGMAPGYQGAVDIQLENIAAMFSE</sequence>
<organism evidence="1">
    <name type="scientific">marine sediment metagenome</name>
    <dbReference type="NCBI Taxonomy" id="412755"/>
    <lineage>
        <taxon>unclassified sequences</taxon>
        <taxon>metagenomes</taxon>
        <taxon>ecological metagenomes</taxon>
    </lineage>
</organism>
<accession>X1T5G1</accession>
<gene>
    <name evidence="1" type="ORF">S12H4_26481</name>
</gene>
<feature type="non-terminal residue" evidence="1">
    <location>
        <position position="1"/>
    </location>
</feature>
<dbReference type="AlphaFoldDB" id="X1T5G1"/>
<comment type="caution">
    <text evidence="1">The sequence shown here is derived from an EMBL/GenBank/DDBJ whole genome shotgun (WGS) entry which is preliminary data.</text>
</comment>
<reference evidence="1" key="1">
    <citation type="journal article" date="2014" name="Front. Microbiol.">
        <title>High frequency of phylogenetically diverse reductive dehalogenase-homologous genes in deep subseafloor sedimentary metagenomes.</title>
        <authorList>
            <person name="Kawai M."/>
            <person name="Futagami T."/>
            <person name="Toyoda A."/>
            <person name="Takaki Y."/>
            <person name="Nishi S."/>
            <person name="Hori S."/>
            <person name="Arai W."/>
            <person name="Tsubouchi T."/>
            <person name="Morono Y."/>
            <person name="Uchiyama I."/>
            <person name="Ito T."/>
            <person name="Fujiyama A."/>
            <person name="Inagaki F."/>
            <person name="Takami H."/>
        </authorList>
    </citation>
    <scope>NUCLEOTIDE SEQUENCE</scope>
    <source>
        <strain evidence="1">Expedition CK06-06</strain>
    </source>
</reference>
<dbReference type="EMBL" id="BARW01015030">
    <property type="protein sequence ID" value="GAI82845.1"/>
    <property type="molecule type" value="Genomic_DNA"/>
</dbReference>
<proteinExistence type="predicted"/>
<name>X1T5G1_9ZZZZ</name>
<evidence type="ECO:0000313" key="1">
    <source>
        <dbReference type="EMBL" id="GAI82845.1"/>
    </source>
</evidence>
<protein>
    <submittedName>
        <fullName evidence="1">Uncharacterized protein</fullName>
    </submittedName>
</protein>